<dbReference type="Proteomes" id="UP000295258">
    <property type="component" value="Unassembled WGS sequence"/>
</dbReference>
<dbReference type="EMBL" id="SMKO01000004">
    <property type="protein sequence ID" value="TDD12076.1"/>
    <property type="molecule type" value="Genomic_DNA"/>
</dbReference>
<organism evidence="1 2">
    <name type="scientific">Nonomuraea deserti</name>
    <dbReference type="NCBI Taxonomy" id="1848322"/>
    <lineage>
        <taxon>Bacteria</taxon>
        <taxon>Bacillati</taxon>
        <taxon>Actinomycetota</taxon>
        <taxon>Actinomycetes</taxon>
        <taxon>Streptosporangiales</taxon>
        <taxon>Streptosporangiaceae</taxon>
        <taxon>Nonomuraea</taxon>
    </lineage>
</organism>
<evidence type="ECO:0000313" key="2">
    <source>
        <dbReference type="Proteomes" id="UP000295258"/>
    </source>
</evidence>
<evidence type="ECO:0000313" key="1">
    <source>
        <dbReference type="EMBL" id="TDD12076.1"/>
    </source>
</evidence>
<gene>
    <name evidence="1" type="ORF">E1292_02835</name>
</gene>
<dbReference type="RefSeq" id="WP_132591672.1">
    <property type="nucleotide sequence ID" value="NZ_SMKO01000004.1"/>
</dbReference>
<comment type="caution">
    <text evidence="1">The sequence shown here is derived from an EMBL/GenBank/DDBJ whole genome shotgun (WGS) entry which is preliminary data.</text>
</comment>
<name>A0A4V2YCM6_9ACTN</name>
<proteinExistence type="predicted"/>
<reference evidence="1 2" key="1">
    <citation type="submission" date="2019-03" db="EMBL/GenBank/DDBJ databases">
        <title>Draft genome sequences of novel Actinobacteria.</title>
        <authorList>
            <person name="Sahin N."/>
            <person name="Ay H."/>
            <person name="Saygin H."/>
        </authorList>
    </citation>
    <scope>NUCLEOTIDE SEQUENCE [LARGE SCALE GENOMIC DNA]</scope>
    <source>
        <strain evidence="1 2">KC310</strain>
    </source>
</reference>
<sequence length="116" mass="12514">MERIRSSGLLIHLQIFDVVFVVLSGIADEQKAAEQAKVGADADAEHARAELVRAREQRAGEADRLRQDLAAAGQQLGDVRAQLTVAQAASPTAEEQAQAAETQAADLLRTLRNQRT</sequence>
<keyword evidence="2" id="KW-1185">Reference proteome</keyword>
<dbReference type="AlphaFoldDB" id="A0A4V2YCM6"/>
<accession>A0A4V2YCM6</accession>
<protein>
    <submittedName>
        <fullName evidence="1">Uncharacterized protein</fullName>
    </submittedName>
</protein>